<dbReference type="InterPro" id="IPR012334">
    <property type="entry name" value="Pectin_lyas_fold"/>
</dbReference>
<comment type="subcellular location">
    <subcellularLocation>
        <location evidence="1">Secreted</location>
        <location evidence="1">Cell wall</location>
    </subcellularLocation>
</comment>
<dbReference type="AlphaFoldDB" id="A0A7J7CBD3"/>
<protein>
    <recommendedName>
        <fullName evidence="6">Pectinesterase catalytic domain-containing protein</fullName>
    </recommendedName>
</protein>
<keyword evidence="5" id="KW-0063">Aspartyl esterase</keyword>
<evidence type="ECO:0000256" key="5">
    <source>
        <dbReference type="ARBA" id="ARBA00023085"/>
    </source>
</evidence>
<evidence type="ECO:0000256" key="1">
    <source>
        <dbReference type="ARBA" id="ARBA00004191"/>
    </source>
</evidence>
<proteinExistence type="predicted"/>
<dbReference type="InterPro" id="IPR011050">
    <property type="entry name" value="Pectin_lyase_fold/virulence"/>
</dbReference>
<dbReference type="Gene3D" id="2.160.20.10">
    <property type="entry name" value="Single-stranded right-handed beta-helix, Pectin lyase-like"/>
    <property type="match status" value="1"/>
</dbReference>
<keyword evidence="4" id="KW-0378">Hydrolase</keyword>
<dbReference type="UniPathway" id="UPA00545">
    <property type="reaction ID" value="UER00823"/>
</dbReference>
<gene>
    <name evidence="7" type="ORF">HS088_TW18G00106</name>
</gene>
<accession>A0A7J7CBD3</accession>
<dbReference type="InParanoid" id="A0A7J7CBD3"/>
<name>A0A7J7CBD3_TRIWF</name>
<dbReference type="GO" id="GO:0042545">
    <property type="term" value="P:cell wall modification"/>
    <property type="evidence" value="ECO:0007669"/>
    <property type="project" value="InterPro"/>
</dbReference>
<evidence type="ECO:0000256" key="2">
    <source>
        <dbReference type="ARBA" id="ARBA00005184"/>
    </source>
</evidence>
<evidence type="ECO:0000259" key="6">
    <source>
        <dbReference type="Pfam" id="PF01095"/>
    </source>
</evidence>
<dbReference type="GO" id="GO:0045490">
    <property type="term" value="P:pectin catabolic process"/>
    <property type="evidence" value="ECO:0007669"/>
    <property type="project" value="UniProtKB-UniPathway"/>
</dbReference>
<evidence type="ECO:0000256" key="3">
    <source>
        <dbReference type="ARBA" id="ARBA00022512"/>
    </source>
</evidence>
<dbReference type="Pfam" id="PF01095">
    <property type="entry name" value="Pectinesterase"/>
    <property type="match status" value="1"/>
</dbReference>
<dbReference type="Proteomes" id="UP000593562">
    <property type="component" value="Unassembled WGS sequence"/>
</dbReference>
<keyword evidence="8" id="KW-1185">Reference proteome</keyword>
<evidence type="ECO:0000313" key="7">
    <source>
        <dbReference type="EMBL" id="KAF5731429.1"/>
    </source>
</evidence>
<dbReference type="EMBL" id="JAAARO010000018">
    <property type="protein sequence ID" value="KAF5731429.1"/>
    <property type="molecule type" value="Genomic_DNA"/>
</dbReference>
<keyword evidence="3" id="KW-0964">Secreted</keyword>
<dbReference type="InterPro" id="IPR000070">
    <property type="entry name" value="Pectinesterase_cat"/>
</dbReference>
<dbReference type="SUPFAM" id="SSF51126">
    <property type="entry name" value="Pectin lyase-like"/>
    <property type="match status" value="1"/>
</dbReference>
<keyword evidence="3" id="KW-0134">Cell wall</keyword>
<evidence type="ECO:0000313" key="8">
    <source>
        <dbReference type="Proteomes" id="UP000593562"/>
    </source>
</evidence>
<dbReference type="GO" id="GO:0030599">
    <property type="term" value="F:pectinesterase activity"/>
    <property type="evidence" value="ECO:0007669"/>
    <property type="project" value="InterPro"/>
</dbReference>
<evidence type="ECO:0000256" key="4">
    <source>
        <dbReference type="ARBA" id="ARBA00022801"/>
    </source>
</evidence>
<feature type="domain" description="Pectinesterase catalytic" evidence="6">
    <location>
        <begin position="1"/>
        <end position="124"/>
    </location>
</feature>
<sequence>MTGQSNALTAQGRTDRNQNTGILIQNCNVRAANDLASSNRTVQTYLGQPWKEYSMTVYMQSFMDGSINPAGWSAWSGDFALSTLYYDNNRPGSNTSNRFTWPGYHVIKAADAANFTVSAFLLGDNWIRQTGVHYTAGLI</sequence>
<dbReference type="PANTHER" id="PTHR31707">
    <property type="entry name" value="PECTINESTERASE"/>
    <property type="match status" value="1"/>
</dbReference>
<organism evidence="7 8">
    <name type="scientific">Tripterygium wilfordii</name>
    <name type="common">Thunder God vine</name>
    <dbReference type="NCBI Taxonomy" id="458696"/>
    <lineage>
        <taxon>Eukaryota</taxon>
        <taxon>Viridiplantae</taxon>
        <taxon>Streptophyta</taxon>
        <taxon>Embryophyta</taxon>
        <taxon>Tracheophyta</taxon>
        <taxon>Spermatophyta</taxon>
        <taxon>Magnoliopsida</taxon>
        <taxon>eudicotyledons</taxon>
        <taxon>Gunneridae</taxon>
        <taxon>Pentapetalae</taxon>
        <taxon>rosids</taxon>
        <taxon>fabids</taxon>
        <taxon>Celastrales</taxon>
        <taxon>Celastraceae</taxon>
        <taxon>Tripterygium</taxon>
    </lineage>
</organism>
<comment type="pathway">
    <text evidence="2">Glycan metabolism; pectin degradation; 2-dehydro-3-deoxy-D-gluconate from pectin: step 1/5.</text>
</comment>
<reference evidence="7 8" key="1">
    <citation type="journal article" date="2020" name="Nat. Commun.">
        <title>Genome of Tripterygium wilfordii and identification of cytochrome P450 involved in triptolide biosynthesis.</title>
        <authorList>
            <person name="Tu L."/>
            <person name="Su P."/>
            <person name="Zhang Z."/>
            <person name="Gao L."/>
            <person name="Wang J."/>
            <person name="Hu T."/>
            <person name="Zhou J."/>
            <person name="Zhang Y."/>
            <person name="Zhao Y."/>
            <person name="Liu Y."/>
            <person name="Song Y."/>
            <person name="Tong Y."/>
            <person name="Lu Y."/>
            <person name="Yang J."/>
            <person name="Xu C."/>
            <person name="Jia M."/>
            <person name="Peters R.J."/>
            <person name="Huang L."/>
            <person name="Gao W."/>
        </authorList>
    </citation>
    <scope>NUCLEOTIDE SEQUENCE [LARGE SCALE GENOMIC DNA]</scope>
    <source>
        <strain evidence="8">cv. XIE 37</strain>
        <tissue evidence="7">Leaf</tissue>
    </source>
</reference>
<comment type="caution">
    <text evidence="7">The sequence shown here is derived from an EMBL/GenBank/DDBJ whole genome shotgun (WGS) entry which is preliminary data.</text>
</comment>